<dbReference type="CDD" id="cd11060">
    <property type="entry name" value="CYP57A1-like"/>
    <property type="match status" value="1"/>
</dbReference>
<keyword evidence="5 6" id="KW-0349">Heme</keyword>
<name>A0A2J6QTP7_HYAVF</name>
<dbReference type="AlphaFoldDB" id="A0A2J6QTP7"/>
<dbReference type="PRINTS" id="PR00385">
    <property type="entry name" value="P450"/>
</dbReference>
<dbReference type="InterPro" id="IPR036396">
    <property type="entry name" value="Cyt_P450_sf"/>
</dbReference>
<comment type="cofactor">
    <cofactor evidence="1 5">
        <name>heme</name>
        <dbReference type="ChEBI" id="CHEBI:30413"/>
    </cofactor>
</comment>
<keyword evidence="7" id="KW-0472">Membrane</keyword>
<dbReference type="OrthoDB" id="3934656at2759"/>
<evidence type="ECO:0000256" key="2">
    <source>
        <dbReference type="ARBA" id="ARBA00010617"/>
    </source>
</evidence>
<keyword evidence="3 5" id="KW-0479">Metal-binding</keyword>
<evidence type="ECO:0000256" key="5">
    <source>
        <dbReference type="PIRSR" id="PIRSR602401-1"/>
    </source>
</evidence>
<dbReference type="Gene3D" id="1.10.630.10">
    <property type="entry name" value="Cytochrome P450"/>
    <property type="match status" value="1"/>
</dbReference>
<evidence type="ECO:0000256" key="1">
    <source>
        <dbReference type="ARBA" id="ARBA00001971"/>
    </source>
</evidence>
<dbReference type="InterPro" id="IPR002401">
    <property type="entry name" value="Cyt_P450_E_grp-I"/>
</dbReference>
<protein>
    <submittedName>
        <fullName evidence="8">Putative P450 monooxygenase</fullName>
    </submittedName>
</protein>
<dbReference type="EMBL" id="KZ613972">
    <property type="protein sequence ID" value="PMD29645.1"/>
    <property type="molecule type" value="Genomic_DNA"/>
</dbReference>
<dbReference type="PRINTS" id="PR00463">
    <property type="entry name" value="EP450I"/>
</dbReference>
<keyword evidence="4 5" id="KW-0408">Iron</keyword>
<evidence type="ECO:0000256" key="4">
    <source>
        <dbReference type="ARBA" id="ARBA00023004"/>
    </source>
</evidence>
<accession>A0A2J6QTP7</accession>
<sequence length="519" mass="58157">MASSIVPFFETWRTMIALVLPIAALIYFLSIKYRLGLKDIPGPLLAAFSNCDRIITAASGKQFLAHIGYHEKYGALVRVGPNHVSFSDADLIPIVYGITSKFYKSNFYSLFDAKSPQGPIPTVFSIRSEKQHKALKRPVANAYSMSALVELEPMTDECIAILQRKLDGKQGQEIDFGEWLQWFSFDVITTITFSNRLGFMEQEKDVSGIINAIEGRLAYNAVIGEAPLLNKFLLGNRLVGSLANYVPALARLNSARSIVNFAAKQLDRYKSADKSTEQLRDMLARFKRSRDGEEVMSDKDLLSHASSNIFAGSDTTAISLRSMFYYLCKNPACYSRVITEIDDLDRAGMLSEQVSFAEANKMRYLQACMKEAMRMHPAVGQLLERVVPEGGAALSGHWLPQGTVVGVNPWVPSRDKWTYGKDAHAYRPERWLEADAAQLKLMERNFLAFGAGARTCLGKNISILEMSKLVPQILRHYVVELVNPEAEWTLTDYWFVKQTGLLCKITRRDRSEVGINVAS</sequence>
<dbReference type="InterPro" id="IPR050121">
    <property type="entry name" value="Cytochrome_P450_monoxygenase"/>
</dbReference>
<dbReference type="Pfam" id="PF00067">
    <property type="entry name" value="p450"/>
    <property type="match status" value="1"/>
</dbReference>
<feature type="binding site" description="axial binding residue" evidence="5">
    <location>
        <position position="456"/>
    </location>
    <ligand>
        <name>heme</name>
        <dbReference type="ChEBI" id="CHEBI:30413"/>
    </ligand>
    <ligandPart>
        <name>Fe</name>
        <dbReference type="ChEBI" id="CHEBI:18248"/>
    </ligandPart>
</feature>
<keyword evidence="6 8" id="KW-0503">Monooxygenase</keyword>
<dbReference type="InterPro" id="IPR001128">
    <property type="entry name" value="Cyt_P450"/>
</dbReference>
<dbReference type="GO" id="GO:0005506">
    <property type="term" value="F:iron ion binding"/>
    <property type="evidence" value="ECO:0007669"/>
    <property type="project" value="InterPro"/>
</dbReference>
<evidence type="ECO:0000313" key="9">
    <source>
        <dbReference type="Proteomes" id="UP000235786"/>
    </source>
</evidence>
<dbReference type="PANTHER" id="PTHR24305:SF232">
    <property type="entry name" value="P450, PUTATIVE (EUROFUNG)-RELATED"/>
    <property type="match status" value="1"/>
</dbReference>
<dbReference type="PROSITE" id="PS00086">
    <property type="entry name" value="CYTOCHROME_P450"/>
    <property type="match status" value="1"/>
</dbReference>
<dbReference type="FunFam" id="1.10.630.10:FF:000050">
    <property type="entry name" value="Cytochrome P450 monooxygenase"/>
    <property type="match status" value="1"/>
</dbReference>
<dbReference type="Proteomes" id="UP000235786">
    <property type="component" value="Unassembled WGS sequence"/>
</dbReference>
<organism evidence="8 9">
    <name type="scientific">Hyaloscypha variabilis (strain UAMH 11265 / GT02V1 / F)</name>
    <name type="common">Meliniomyces variabilis</name>
    <dbReference type="NCBI Taxonomy" id="1149755"/>
    <lineage>
        <taxon>Eukaryota</taxon>
        <taxon>Fungi</taxon>
        <taxon>Dikarya</taxon>
        <taxon>Ascomycota</taxon>
        <taxon>Pezizomycotina</taxon>
        <taxon>Leotiomycetes</taxon>
        <taxon>Helotiales</taxon>
        <taxon>Hyaloscyphaceae</taxon>
        <taxon>Hyaloscypha</taxon>
        <taxon>Hyaloscypha variabilis</taxon>
    </lineage>
</organism>
<dbReference type="GO" id="GO:0004497">
    <property type="term" value="F:monooxygenase activity"/>
    <property type="evidence" value="ECO:0007669"/>
    <property type="project" value="UniProtKB-KW"/>
</dbReference>
<gene>
    <name evidence="8" type="ORF">L207DRAFT_474791</name>
</gene>
<feature type="transmembrane region" description="Helical" evidence="7">
    <location>
        <begin position="12"/>
        <end position="29"/>
    </location>
</feature>
<evidence type="ECO:0000256" key="6">
    <source>
        <dbReference type="RuleBase" id="RU000461"/>
    </source>
</evidence>
<dbReference type="GO" id="GO:0020037">
    <property type="term" value="F:heme binding"/>
    <property type="evidence" value="ECO:0007669"/>
    <property type="project" value="InterPro"/>
</dbReference>
<dbReference type="SUPFAM" id="SSF48264">
    <property type="entry name" value="Cytochrome P450"/>
    <property type="match status" value="1"/>
</dbReference>
<keyword evidence="9" id="KW-1185">Reference proteome</keyword>
<evidence type="ECO:0000256" key="7">
    <source>
        <dbReference type="SAM" id="Phobius"/>
    </source>
</evidence>
<evidence type="ECO:0000313" key="8">
    <source>
        <dbReference type="EMBL" id="PMD29645.1"/>
    </source>
</evidence>
<dbReference type="GO" id="GO:0016705">
    <property type="term" value="F:oxidoreductase activity, acting on paired donors, with incorporation or reduction of molecular oxygen"/>
    <property type="evidence" value="ECO:0007669"/>
    <property type="project" value="InterPro"/>
</dbReference>
<comment type="similarity">
    <text evidence="2 6">Belongs to the cytochrome P450 family.</text>
</comment>
<dbReference type="STRING" id="1149755.A0A2J6QTP7"/>
<keyword evidence="6" id="KW-0560">Oxidoreductase</keyword>
<keyword evidence="7" id="KW-1133">Transmembrane helix</keyword>
<proteinExistence type="inferred from homology"/>
<keyword evidence="7" id="KW-0812">Transmembrane</keyword>
<evidence type="ECO:0000256" key="3">
    <source>
        <dbReference type="ARBA" id="ARBA00022723"/>
    </source>
</evidence>
<dbReference type="PANTHER" id="PTHR24305">
    <property type="entry name" value="CYTOCHROME P450"/>
    <property type="match status" value="1"/>
</dbReference>
<dbReference type="InterPro" id="IPR017972">
    <property type="entry name" value="Cyt_P450_CS"/>
</dbReference>
<reference evidence="8 9" key="1">
    <citation type="submission" date="2016-04" db="EMBL/GenBank/DDBJ databases">
        <title>A degradative enzymes factory behind the ericoid mycorrhizal symbiosis.</title>
        <authorList>
            <consortium name="DOE Joint Genome Institute"/>
            <person name="Martino E."/>
            <person name="Morin E."/>
            <person name="Grelet G."/>
            <person name="Kuo A."/>
            <person name="Kohler A."/>
            <person name="Daghino S."/>
            <person name="Barry K."/>
            <person name="Choi C."/>
            <person name="Cichocki N."/>
            <person name="Clum A."/>
            <person name="Copeland A."/>
            <person name="Hainaut M."/>
            <person name="Haridas S."/>
            <person name="Labutti K."/>
            <person name="Lindquist E."/>
            <person name="Lipzen A."/>
            <person name="Khouja H.-R."/>
            <person name="Murat C."/>
            <person name="Ohm R."/>
            <person name="Olson A."/>
            <person name="Spatafora J."/>
            <person name="Veneault-Fourrey C."/>
            <person name="Henrissat B."/>
            <person name="Grigoriev I."/>
            <person name="Martin F."/>
            <person name="Perotto S."/>
        </authorList>
    </citation>
    <scope>NUCLEOTIDE SEQUENCE [LARGE SCALE GENOMIC DNA]</scope>
    <source>
        <strain evidence="8 9">F</strain>
    </source>
</reference>